<organism evidence="2 3">
    <name type="scientific">Lachnotalea glycerini</name>
    <dbReference type="NCBI Taxonomy" id="1763509"/>
    <lineage>
        <taxon>Bacteria</taxon>
        <taxon>Bacillati</taxon>
        <taxon>Bacillota</taxon>
        <taxon>Clostridia</taxon>
        <taxon>Lachnospirales</taxon>
        <taxon>Lachnospiraceae</taxon>
        <taxon>Lachnotalea</taxon>
    </lineage>
</organism>
<dbReference type="AlphaFoldDB" id="A0A318EI28"/>
<dbReference type="InterPro" id="IPR002053">
    <property type="entry name" value="Glyco_hydro_25"/>
</dbReference>
<evidence type="ECO:0000256" key="1">
    <source>
        <dbReference type="ARBA" id="ARBA00010646"/>
    </source>
</evidence>
<protein>
    <submittedName>
        <fullName evidence="2">GH25 family lysozyme M1 (1,4-beta-N-acetylmuramidase)</fullName>
    </submittedName>
</protein>
<dbReference type="Gene3D" id="2.30.30.40">
    <property type="entry name" value="SH3 Domains"/>
    <property type="match status" value="1"/>
</dbReference>
<evidence type="ECO:0000313" key="2">
    <source>
        <dbReference type="EMBL" id="PXV86322.1"/>
    </source>
</evidence>
<dbReference type="EMBL" id="QICS01000013">
    <property type="protein sequence ID" value="PXV86322.1"/>
    <property type="molecule type" value="Genomic_DNA"/>
</dbReference>
<dbReference type="SUPFAM" id="SSF51445">
    <property type="entry name" value="(Trans)glycosidases"/>
    <property type="match status" value="1"/>
</dbReference>
<dbReference type="PANTHER" id="PTHR34135:SF2">
    <property type="entry name" value="LYSOZYME"/>
    <property type="match status" value="1"/>
</dbReference>
<dbReference type="RefSeq" id="WP_110291799.1">
    <property type="nucleotide sequence ID" value="NZ_QICS01000013.1"/>
</dbReference>
<comment type="caution">
    <text evidence="2">The sequence shown here is derived from an EMBL/GenBank/DDBJ whole genome shotgun (WGS) entry which is preliminary data.</text>
</comment>
<dbReference type="GO" id="GO:0003796">
    <property type="term" value="F:lysozyme activity"/>
    <property type="evidence" value="ECO:0007669"/>
    <property type="project" value="InterPro"/>
</dbReference>
<reference evidence="2 3" key="1">
    <citation type="submission" date="2018-05" db="EMBL/GenBank/DDBJ databases">
        <title>Genomic Encyclopedia of Type Strains, Phase IV (KMG-IV): sequencing the most valuable type-strain genomes for metagenomic binning, comparative biology and taxonomic classification.</title>
        <authorList>
            <person name="Goeker M."/>
        </authorList>
    </citation>
    <scope>NUCLEOTIDE SEQUENCE [LARGE SCALE GENOMIC DNA]</scope>
    <source>
        <strain evidence="2 3">DSM 28816</strain>
    </source>
</reference>
<dbReference type="PANTHER" id="PTHR34135">
    <property type="entry name" value="LYSOZYME"/>
    <property type="match status" value="1"/>
</dbReference>
<accession>A0A318EI28</accession>
<sequence>MDKKMIDVSQWNGTVNWDKVDCDGAIIRIAYRGYTAGTIKQDNMFLSNIQGATANDIPAGIYFMSQAINESEAIEEAEYTVNQIKDYDISLPIFYDSELSGEKNNNGRADKLSKAQRTDICKAFCIRIKELGYLSGVYASTSWFKSNLDVLQLLDYYVWVAQYASTCTATHRTDMWQYTSKGSVAGISGNVDISHCYTDLANTSSTNTLKTKETTIAADKSKATDIFKVKVTADSLRIRKGAGTDYDQVGSIRDKGVYTITKTISNWGYLKSGAGWICLDYTKRI</sequence>
<dbReference type="GO" id="GO:0016998">
    <property type="term" value="P:cell wall macromolecule catabolic process"/>
    <property type="evidence" value="ECO:0007669"/>
    <property type="project" value="InterPro"/>
</dbReference>
<dbReference type="GO" id="GO:0009253">
    <property type="term" value="P:peptidoglycan catabolic process"/>
    <property type="evidence" value="ECO:0007669"/>
    <property type="project" value="InterPro"/>
</dbReference>
<dbReference type="Pfam" id="PF01183">
    <property type="entry name" value="Glyco_hydro_25"/>
    <property type="match status" value="1"/>
</dbReference>
<comment type="similarity">
    <text evidence="1">Belongs to the glycosyl hydrolase 25 family.</text>
</comment>
<dbReference type="Proteomes" id="UP000247523">
    <property type="component" value="Unassembled WGS sequence"/>
</dbReference>
<dbReference type="Gene3D" id="3.20.20.80">
    <property type="entry name" value="Glycosidases"/>
    <property type="match status" value="1"/>
</dbReference>
<dbReference type="InterPro" id="IPR017853">
    <property type="entry name" value="GH"/>
</dbReference>
<proteinExistence type="inferred from homology"/>
<dbReference type="GO" id="GO:0016052">
    <property type="term" value="P:carbohydrate catabolic process"/>
    <property type="evidence" value="ECO:0007669"/>
    <property type="project" value="TreeGrafter"/>
</dbReference>
<evidence type="ECO:0000313" key="3">
    <source>
        <dbReference type="Proteomes" id="UP000247523"/>
    </source>
</evidence>
<dbReference type="PROSITE" id="PS51904">
    <property type="entry name" value="GLYCOSYL_HYDROL_F25_2"/>
    <property type="match status" value="1"/>
</dbReference>
<gene>
    <name evidence="2" type="ORF">C8E03_113107</name>
</gene>
<dbReference type="CDD" id="cd06414">
    <property type="entry name" value="GH25_LytC-like"/>
    <property type="match status" value="1"/>
</dbReference>
<name>A0A318EI28_9FIRM</name>